<dbReference type="GO" id="GO:0003677">
    <property type="term" value="F:DNA binding"/>
    <property type="evidence" value="ECO:0007669"/>
    <property type="project" value="UniProtKB-KW"/>
</dbReference>
<keyword evidence="1" id="KW-0238">DNA-binding</keyword>
<dbReference type="EMBL" id="JAGDFM010000242">
    <property type="protein sequence ID" value="KAG7381528.1"/>
    <property type="molecule type" value="Genomic_DNA"/>
</dbReference>
<accession>A0A8T1VMV0</accession>
<evidence type="ECO:0000313" key="5">
    <source>
        <dbReference type="Proteomes" id="UP000694044"/>
    </source>
</evidence>
<evidence type="ECO:0000313" key="4">
    <source>
        <dbReference type="EMBL" id="KAG7381528.1"/>
    </source>
</evidence>
<feature type="domain" description="HTH CENPB-type" evidence="3">
    <location>
        <begin position="1"/>
        <end position="46"/>
    </location>
</feature>
<protein>
    <recommendedName>
        <fullName evidence="3">HTH CENPB-type domain-containing protein</fullName>
    </recommendedName>
</protein>
<dbReference type="InterPro" id="IPR006600">
    <property type="entry name" value="HTH_CenpB_DNA-bd_dom"/>
</dbReference>
<organism evidence="4 5">
    <name type="scientific">Phytophthora pseudosyringae</name>
    <dbReference type="NCBI Taxonomy" id="221518"/>
    <lineage>
        <taxon>Eukaryota</taxon>
        <taxon>Sar</taxon>
        <taxon>Stramenopiles</taxon>
        <taxon>Oomycota</taxon>
        <taxon>Peronosporomycetes</taxon>
        <taxon>Peronosporales</taxon>
        <taxon>Peronosporaceae</taxon>
        <taxon>Phytophthora</taxon>
    </lineage>
</organism>
<feature type="compositionally biased region" description="Acidic residues" evidence="2">
    <location>
        <begin position="65"/>
        <end position="75"/>
    </location>
</feature>
<evidence type="ECO:0000256" key="1">
    <source>
        <dbReference type="ARBA" id="ARBA00023125"/>
    </source>
</evidence>
<reference evidence="4" key="1">
    <citation type="submission" date="2021-02" db="EMBL/GenBank/DDBJ databases">
        <authorList>
            <person name="Palmer J.M."/>
        </authorList>
    </citation>
    <scope>NUCLEOTIDE SEQUENCE</scope>
    <source>
        <strain evidence="4">SCRP734</strain>
    </source>
</reference>
<evidence type="ECO:0000256" key="2">
    <source>
        <dbReference type="SAM" id="MobiDB-lite"/>
    </source>
</evidence>
<dbReference type="OrthoDB" id="118608at2759"/>
<dbReference type="AlphaFoldDB" id="A0A8T1VMV0"/>
<proteinExistence type="predicted"/>
<evidence type="ECO:0000259" key="3">
    <source>
        <dbReference type="PROSITE" id="PS51253"/>
    </source>
</evidence>
<gene>
    <name evidence="4" type="ORF">PHYPSEUDO_005946</name>
</gene>
<dbReference type="PROSITE" id="PS51253">
    <property type="entry name" value="HTH_CENPB"/>
    <property type="match status" value="1"/>
</dbReference>
<keyword evidence="5" id="KW-1185">Reference proteome</keyword>
<dbReference type="Proteomes" id="UP000694044">
    <property type="component" value="Unassembled WGS sequence"/>
</dbReference>
<comment type="caution">
    <text evidence="4">The sequence shown here is derived from an EMBL/GenBank/DDBJ whole genome shotgun (WGS) entry which is preliminary data.</text>
</comment>
<feature type="region of interest" description="Disordered" evidence="2">
    <location>
        <begin position="63"/>
        <end position="90"/>
    </location>
</feature>
<sequence>MQRAGLCVRRRDVLNKANELKGSEAAECSTQWFQRFRERHPEVSGSGTNLVLSETTTQLVLGVQDSDESVAEDPSAESGGQQEEAEEKVDQVQLTPSQRAVQVLQTCYVQQLDAEEMVDAFDLMADPVLARVFLVIAPGQLREMWLKQRIQKVRGAENDADAAAS</sequence>
<name>A0A8T1VMV0_9STRA</name>